<dbReference type="Pfam" id="PF00005">
    <property type="entry name" value="ABC_tran"/>
    <property type="match status" value="1"/>
</dbReference>
<dbReference type="CDD" id="cd03258">
    <property type="entry name" value="ABC_MetN_methionine_transporter"/>
    <property type="match status" value="1"/>
</dbReference>
<dbReference type="SUPFAM" id="SSF55021">
    <property type="entry name" value="ACT-like"/>
    <property type="match status" value="1"/>
</dbReference>
<dbReference type="SUPFAM" id="SSF52540">
    <property type="entry name" value="P-loop containing nucleoside triphosphate hydrolases"/>
    <property type="match status" value="1"/>
</dbReference>
<keyword evidence="7 12" id="KW-0067">ATP-binding</keyword>
<dbReference type="InterPro" id="IPR018449">
    <property type="entry name" value="NIL_domain"/>
</dbReference>
<dbReference type="Gene3D" id="3.40.50.300">
    <property type="entry name" value="P-loop containing nucleotide triphosphate hydrolases"/>
    <property type="match status" value="1"/>
</dbReference>
<accession>A0A1T4M964</accession>
<evidence type="ECO:0000256" key="4">
    <source>
        <dbReference type="ARBA" id="ARBA00022448"/>
    </source>
</evidence>
<evidence type="ECO:0000256" key="10">
    <source>
        <dbReference type="ARBA" id="ARBA00023136"/>
    </source>
</evidence>
<dbReference type="OrthoDB" id="9805538at2"/>
<keyword evidence="6" id="KW-0547">Nucleotide-binding</keyword>
<organism evidence="12 13">
    <name type="scientific">Treponema berlinense</name>
    <dbReference type="NCBI Taxonomy" id="225004"/>
    <lineage>
        <taxon>Bacteria</taxon>
        <taxon>Pseudomonadati</taxon>
        <taxon>Spirochaetota</taxon>
        <taxon>Spirochaetia</taxon>
        <taxon>Spirochaetales</taxon>
        <taxon>Treponemataceae</taxon>
        <taxon>Treponema</taxon>
    </lineage>
</organism>
<evidence type="ECO:0000256" key="1">
    <source>
        <dbReference type="ARBA" id="ARBA00002579"/>
    </source>
</evidence>
<dbReference type="InterPro" id="IPR027417">
    <property type="entry name" value="P-loop_NTPase"/>
</dbReference>
<evidence type="ECO:0000256" key="3">
    <source>
        <dbReference type="ARBA" id="ARBA00020019"/>
    </source>
</evidence>
<proteinExistence type="inferred from homology"/>
<evidence type="ECO:0000256" key="8">
    <source>
        <dbReference type="ARBA" id="ARBA00022967"/>
    </source>
</evidence>
<dbReference type="InterPro" id="IPR045865">
    <property type="entry name" value="ACT-like_dom_sf"/>
</dbReference>
<dbReference type="PROSITE" id="PS50893">
    <property type="entry name" value="ABC_TRANSPORTER_2"/>
    <property type="match status" value="1"/>
</dbReference>
<evidence type="ECO:0000256" key="5">
    <source>
        <dbReference type="ARBA" id="ARBA00022475"/>
    </source>
</evidence>
<dbReference type="GO" id="GO:0006865">
    <property type="term" value="P:amino acid transport"/>
    <property type="evidence" value="ECO:0007669"/>
    <property type="project" value="UniProtKB-KW"/>
</dbReference>
<gene>
    <name evidence="12" type="ORF">SAMN02745152_00814</name>
</gene>
<reference evidence="12 13" key="1">
    <citation type="submission" date="2017-02" db="EMBL/GenBank/DDBJ databases">
        <authorList>
            <person name="Peterson S.W."/>
        </authorList>
    </citation>
    <scope>NUCLEOTIDE SEQUENCE [LARGE SCALE GENOMIC DNA]</scope>
    <source>
        <strain evidence="12 13">ATCC BAA-909</strain>
    </source>
</reference>
<sequence length="342" mass="38082">MVIELKNLDKVYSGENSPAVHAVNKVNLLIPSNQIFGIIGKSGAGKSTLVRLISLLEKPDSGEVWYDNERVDNLSPKELIARRRRIGMIFQNFNLFSSRTAEQNIAYPLEICGTPKSEIKKRTAELLELVGLSDRAKSPVSKLSGGQKQRIAIARALANNPSILFCDEATSALDPQTTHQILNLIREIQKKMNLTVVMITHQMEVVRDACSQVAVVHEGQVVEQGSVEEIFIRPKTDVTKDFLSRISAQQEENKKEFVRWSLDGGQYELHFIGDKTDSTTLSQLAKNFNIDFNVRAGGIQSVQGKKVGKMLVDFIGEESEISRAIEYLNKNGIEVEKNGSNI</sequence>
<evidence type="ECO:0000259" key="11">
    <source>
        <dbReference type="PROSITE" id="PS50893"/>
    </source>
</evidence>
<dbReference type="InterPro" id="IPR017871">
    <property type="entry name" value="ABC_transporter-like_CS"/>
</dbReference>
<dbReference type="SMART" id="SM00930">
    <property type="entry name" value="NIL"/>
    <property type="match status" value="1"/>
</dbReference>
<dbReference type="PANTHER" id="PTHR43166:SF30">
    <property type="entry name" value="METHIONINE IMPORT ATP-BINDING PROTEIN METN"/>
    <property type="match status" value="1"/>
</dbReference>
<dbReference type="FunFam" id="3.40.50.300:FF:000056">
    <property type="entry name" value="Cell division ATP-binding protein FtsE"/>
    <property type="match status" value="1"/>
</dbReference>
<dbReference type="InterPro" id="IPR003439">
    <property type="entry name" value="ABC_transporter-like_ATP-bd"/>
</dbReference>
<keyword evidence="8" id="KW-1278">Translocase</keyword>
<evidence type="ECO:0000313" key="12">
    <source>
        <dbReference type="EMBL" id="SJZ63539.1"/>
    </source>
</evidence>
<dbReference type="Pfam" id="PF09383">
    <property type="entry name" value="NIL"/>
    <property type="match status" value="1"/>
</dbReference>
<evidence type="ECO:0000256" key="2">
    <source>
        <dbReference type="ARBA" id="ARBA00005417"/>
    </source>
</evidence>
<keyword evidence="13" id="KW-1185">Reference proteome</keyword>
<evidence type="ECO:0000256" key="9">
    <source>
        <dbReference type="ARBA" id="ARBA00022970"/>
    </source>
</evidence>
<keyword evidence="5" id="KW-1003">Cell membrane</keyword>
<comment type="similarity">
    <text evidence="2">Belongs to the ABC transporter superfamily.</text>
</comment>
<keyword evidence="10" id="KW-0472">Membrane</keyword>
<dbReference type="STRING" id="225004.SAMN02745152_00814"/>
<dbReference type="InterPro" id="IPR050086">
    <property type="entry name" value="MetN_ABC_transporter-like"/>
</dbReference>
<dbReference type="GO" id="GO:0016887">
    <property type="term" value="F:ATP hydrolysis activity"/>
    <property type="evidence" value="ECO:0007669"/>
    <property type="project" value="InterPro"/>
</dbReference>
<evidence type="ECO:0000313" key="13">
    <source>
        <dbReference type="Proteomes" id="UP000190395"/>
    </source>
</evidence>
<dbReference type="PANTHER" id="PTHR43166">
    <property type="entry name" value="AMINO ACID IMPORT ATP-BINDING PROTEIN"/>
    <property type="match status" value="1"/>
</dbReference>
<dbReference type="EMBL" id="FUXC01000003">
    <property type="protein sequence ID" value="SJZ63539.1"/>
    <property type="molecule type" value="Genomic_DNA"/>
</dbReference>
<dbReference type="Proteomes" id="UP000190395">
    <property type="component" value="Unassembled WGS sequence"/>
</dbReference>
<dbReference type="PROSITE" id="PS00211">
    <property type="entry name" value="ABC_TRANSPORTER_1"/>
    <property type="match status" value="1"/>
</dbReference>
<dbReference type="RefSeq" id="WP_078930566.1">
    <property type="nucleotide sequence ID" value="NZ_CAMFAQ010000012.1"/>
</dbReference>
<keyword evidence="9" id="KW-0029">Amino-acid transport</keyword>
<dbReference type="AlphaFoldDB" id="A0A1T4M964"/>
<evidence type="ECO:0000256" key="6">
    <source>
        <dbReference type="ARBA" id="ARBA00022741"/>
    </source>
</evidence>
<comment type="function">
    <text evidence="1">Part of the ABC transporter FtsEX involved in cellular division. Important for assembly or stability of the septal ring.</text>
</comment>
<dbReference type="GO" id="GO:0005886">
    <property type="term" value="C:plasma membrane"/>
    <property type="evidence" value="ECO:0007669"/>
    <property type="project" value="UniProtKB-ARBA"/>
</dbReference>
<keyword evidence="4" id="KW-0813">Transport</keyword>
<dbReference type="Gene3D" id="3.30.70.260">
    <property type="match status" value="1"/>
</dbReference>
<dbReference type="SMART" id="SM00382">
    <property type="entry name" value="AAA"/>
    <property type="match status" value="1"/>
</dbReference>
<dbReference type="GO" id="GO:0005524">
    <property type="term" value="F:ATP binding"/>
    <property type="evidence" value="ECO:0007669"/>
    <property type="project" value="UniProtKB-KW"/>
</dbReference>
<dbReference type="GeneID" id="303367072"/>
<name>A0A1T4M964_9SPIR</name>
<dbReference type="InterPro" id="IPR003593">
    <property type="entry name" value="AAA+_ATPase"/>
</dbReference>
<evidence type="ECO:0000256" key="7">
    <source>
        <dbReference type="ARBA" id="ARBA00022840"/>
    </source>
</evidence>
<dbReference type="InterPro" id="IPR041701">
    <property type="entry name" value="MetN_ABC"/>
</dbReference>
<feature type="domain" description="ABC transporter" evidence="11">
    <location>
        <begin position="3"/>
        <end position="243"/>
    </location>
</feature>
<protein>
    <recommendedName>
        <fullName evidence="3">Cell division ATP-binding protein FtsE</fullName>
    </recommendedName>
</protein>